<dbReference type="InterPro" id="IPR052929">
    <property type="entry name" value="RNase_H-like_EbsB-rel"/>
</dbReference>
<gene>
    <name evidence="2" type="ORF">CISIN_1g039849mg</name>
</gene>
<feature type="domain" description="RNase H type-1" evidence="1">
    <location>
        <begin position="94"/>
        <end position="202"/>
    </location>
</feature>
<dbReference type="CDD" id="cd06222">
    <property type="entry name" value="RNase_H_like"/>
    <property type="match status" value="1"/>
</dbReference>
<accession>A0A067DPH1</accession>
<dbReference type="PANTHER" id="PTHR47074:SF73">
    <property type="entry name" value="OS04G0448401 PROTEIN"/>
    <property type="match status" value="1"/>
</dbReference>
<dbReference type="Proteomes" id="UP000027120">
    <property type="component" value="Unassembled WGS sequence"/>
</dbReference>
<dbReference type="GO" id="GO:0004523">
    <property type="term" value="F:RNA-DNA hybrid ribonuclease activity"/>
    <property type="evidence" value="ECO:0007669"/>
    <property type="project" value="InterPro"/>
</dbReference>
<dbReference type="GO" id="GO:0003676">
    <property type="term" value="F:nucleic acid binding"/>
    <property type="evidence" value="ECO:0007669"/>
    <property type="project" value="InterPro"/>
</dbReference>
<sequence length="202" mass="22584">AQQDMLSALQELATSKSKKDLELIIVVCWSIWYSRNLFIFEGKRENSQSLVATTIGIVDSYLIIKILVDQIISKHQSINQQAWMPPSSGWYEANVDAAIRHSNWIAGLGVVIRDSKGKFVAVAIQRAIYKGNVAYVEAKAVTLGIQVTKKIKCLPMIIELDSKEVVDLARNRKGCKSEVFWTVVAIQASLKSLNRVQIQHVS</sequence>
<dbReference type="InterPro" id="IPR012337">
    <property type="entry name" value="RNaseH-like_sf"/>
</dbReference>
<dbReference type="Pfam" id="PF13456">
    <property type="entry name" value="RVT_3"/>
    <property type="match status" value="1"/>
</dbReference>
<protein>
    <recommendedName>
        <fullName evidence="1">RNase H type-1 domain-containing protein</fullName>
    </recommendedName>
</protein>
<name>A0A067DPH1_CITSI</name>
<dbReference type="InterPro" id="IPR036397">
    <property type="entry name" value="RNaseH_sf"/>
</dbReference>
<dbReference type="PANTHER" id="PTHR47074">
    <property type="entry name" value="BNAC02G40300D PROTEIN"/>
    <property type="match status" value="1"/>
</dbReference>
<evidence type="ECO:0000313" key="2">
    <source>
        <dbReference type="EMBL" id="KDO44879.1"/>
    </source>
</evidence>
<organism evidence="2 3">
    <name type="scientific">Citrus sinensis</name>
    <name type="common">Sweet orange</name>
    <name type="synonym">Citrus aurantium var. sinensis</name>
    <dbReference type="NCBI Taxonomy" id="2711"/>
    <lineage>
        <taxon>Eukaryota</taxon>
        <taxon>Viridiplantae</taxon>
        <taxon>Streptophyta</taxon>
        <taxon>Embryophyta</taxon>
        <taxon>Tracheophyta</taxon>
        <taxon>Spermatophyta</taxon>
        <taxon>Magnoliopsida</taxon>
        <taxon>eudicotyledons</taxon>
        <taxon>Gunneridae</taxon>
        <taxon>Pentapetalae</taxon>
        <taxon>rosids</taxon>
        <taxon>malvids</taxon>
        <taxon>Sapindales</taxon>
        <taxon>Rutaceae</taxon>
        <taxon>Aurantioideae</taxon>
        <taxon>Citrus</taxon>
    </lineage>
</organism>
<dbReference type="STRING" id="2711.A0A067DPH1"/>
<dbReference type="Gene3D" id="3.30.420.10">
    <property type="entry name" value="Ribonuclease H-like superfamily/Ribonuclease H"/>
    <property type="match status" value="1"/>
</dbReference>
<dbReference type="InterPro" id="IPR044730">
    <property type="entry name" value="RNase_H-like_dom_plant"/>
</dbReference>
<dbReference type="SUPFAM" id="SSF53098">
    <property type="entry name" value="Ribonuclease H-like"/>
    <property type="match status" value="1"/>
</dbReference>
<proteinExistence type="predicted"/>
<keyword evidence="3" id="KW-1185">Reference proteome</keyword>
<evidence type="ECO:0000259" key="1">
    <source>
        <dbReference type="Pfam" id="PF13456"/>
    </source>
</evidence>
<feature type="non-terminal residue" evidence="2">
    <location>
        <position position="1"/>
    </location>
</feature>
<dbReference type="EMBL" id="KK785283">
    <property type="protein sequence ID" value="KDO44879.1"/>
    <property type="molecule type" value="Genomic_DNA"/>
</dbReference>
<evidence type="ECO:0000313" key="3">
    <source>
        <dbReference type="Proteomes" id="UP000027120"/>
    </source>
</evidence>
<reference evidence="2 3" key="1">
    <citation type="submission" date="2014-04" db="EMBL/GenBank/DDBJ databases">
        <authorList>
            <consortium name="International Citrus Genome Consortium"/>
            <person name="Gmitter F."/>
            <person name="Chen C."/>
            <person name="Farmerie W."/>
            <person name="Harkins T."/>
            <person name="Desany B."/>
            <person name="Mohiuddin M."/>
            <person name="Kodira C."/>
            <person name="Borodovsky M."/>
            <person name="Lomsadze A."/>
            <person name="Burns P."/>
            <person name="Jenkins J."/>
            <person name="Prochnik S."/>
            <person name="Shu S."/>
            <person name="Chapman J."/>
            <person name="Pitluck S."/>
            <person name="Schmutz J."/>
            <person name="Rokhsar D."/>
        </authorList>
    </citation>
    <scope>NUCLEOTIDE SEQUENCE</scope>
</reference>
<dbReference type="AlphaFoldDB" id="A0A067DPH1"/>
<dbReference type="SMR" id="A0A067DPH1"/>
<dbReference type="InterPro" id="IPR002156">
    <property type="entry name" value="RNaseH_domain"/>
</dbReference>